<evidence type="ECO:0000313" key="1">
    <source>
        <dbReference type="EMBL" id="KAG2954957.1"/>
    </source>
</evidence>
<dbReference type="EMBL" id="MJFZ01000007">
    <property type="protein sequence ID" value="RAW43147.1"/>
    <property type="molecule type" value="Genomic_DNA"/>
</dbReference>
<gene>
    <name evidence="2" type="ORF">PC110_g692</name>
    <name evidence="1" type="ORF">PC117_g791</name>
</gene>
<protein>
    <submittedName>
        <fullName evidence="2">Uncharacterized protein</fullName>
    </submittedName>
</protein>
<dbReference type="Proteomes" id="UP000736787">
    <property type="component" value="Unassembled WGS sequence"/>
</dbReference>
<dbReference type="VEuPathDB" id="FungiDB:PC110_g692"/>
<accession>A0A329T1K4</accession>
<organism evidence="2 3">
    <name type="scientific">Phytophthora cactorum</name>
    <dbReference type="NCBI Taxonomy" id="29920"/>
    <lineage>
        <taxon>Eukaryota</taxon>
        <taxon>Sar</taxon>
        <taxon>Stramenopiles</taxon>
        <taxon>Oomycota</taxon>
        <taxon>Peronosporomycetes</taxon>
        <taxon>Peronosporales</taxon>
        <taxon>Peronosporaceae</taxon>
        <taxon>Phytophthora</taxon>
    </lineage>
</organism>
<keyword evidence="3" id="KW-1185">Reference proteome</keyword>
<name>A0A329T1K4_9STRA</name>
<reference evidence="2 3" key="1">
    <citation type="submission" date="2018-01" db="EMBL/GenBank/DDBJ databases">
        <title>Draft genome of the strawberry crown rot pathogen Phytophthora cactorum.</title>
        <authorList>
            <person name="Armitage A.D."/>
            <person name="Lysoe E."/>
            <person name="Nellist C.F."/>
            <person name="Harrison R.J."/>
            <person name="Brurberg M.B."/>
        </authorList>
    </citation>
    <scope>NUCLEOTIDE SEQUENCE [LARGE SCALE GENOMIC DNA]</scope>
    <source>
        <strain evidence="2 3">10300</strain>
    </source>
</reference>
<dbReference type="AlphaFoldDB" id="A0A329T1K4"/>
<evidence type="ECO:0000313" key="2">
    <source>
        <dbReference type="EMBL" id="RAW43147.1"/>
    </source>
</evidence>
<comment type="caution">
    <text evidence="2">The sequence shown here is derived from an EMBL/GenBank/DDBJ whole genome shotgun (WGS) entry which is preliminary data.</text>
</comment>
<reference evidence="1" key="2">
    <citation type="submission" date="2018-10" db="EMBL/GenBank/DDBJ databases">
        <title>Effector identification in a new, highly contiguous assembly of the strawberry crown rot pathogen Phytophthora cactorum.</title>
        <authorList>
            <person name="Armitage A.D."/>
            <person name="Nellist C.F."/>
            <person name="Bates H."/>
            <person name="Vickerstaff R.J."/>
            <person name="Harrison R.J."/>
        </authorList>
    </citation>
    <scope>NUCLEOTIDE SEQUENCE</scope>
    <source>
        <strain evidence="1">4040</strain>
    </source>
</reference>
<sequence>MPAQVRIRLANKWLPGSVPYGYDTTRYEADLNALLQMLEVNRSLEYVDVIVPTMFASYASKFARLNLQPIDRPLQLPIEVKIAFLSVVGLGKTVEVGRKRNHKISPSLSPICKLDRLMLSNIFAFAVPPILRQVFFHSEQKFVFGGLMEEAELSDGDY</sequence>
<evidence type="ECO:0000313" key="3">
    <source>
        <dbReference type="Proteomes" id="UP000251314"/>
    </source>
</evidence>
<dbReference type="OrthoDB" id="129639at2759"/>
<dbReference type="Proteomes" id="UP000251314">
    <property type="component" value="Unassembled WGS sequence"/>
</dbReference>
<dbReference type="EMBL" id="RCMK01000008">
    <property type="protein sequence ID" value="KAG2954957.1"/>
    <property type="molecule type" value="Genomic_DNA"/>
</dbReference>
<proteinExistence type="predicted"/>